<protein>
    <submittedName>
        <fullName evidence="1">Uncharacterized protein</fullName>
    </submittedName>
</protein>
<evidence type="ECO:0000313" key="1">
    <source>
        <dbReference type="EMBL" id="KAG0279725.1"/>
    </source>
</evidence>
<evidence type="ECO:0000313" key="2">
    <source>
        <dbReference type="Proteomes" id="UP001194580"/>
    </source>
</evidence>
<organism evidence="1 2">
    <name type="scientific">Linnemannia exigua</name>
    <dbReference type="NCBI Taxonomy" id="604196"/>
    <lineage>
        <taxon>Eukaryota</taxon>
        <taxon>Fungi</taxon>
        <taxon>Fungi incertae sedis</taxon>
        <taxon>Mucoromycota</taxon>
        <taxon>Mortierellomycotina</taxon>
        <taxon>Mortierellomycetes</taxon>
        <taxon>Mortierellales</taxon>
        <taxon>Mortierellaceae</taxon>
        <taxon>Linnemannia</taxon>
    </lineage>
</organism>
<dbReference type="SUPFAM" id="SSF52047">
    <property type="entry name" value="RNI-like"/>
    <property type="match status" value="1"/>
</dbReference>
<dbReference type="Proteomes" id="UP001194580">
    <property type="component" value="Unassembled WGS sequence"/>
</dbReference>
<dbReference type="EMBL" id="JAAAIL010000107">
    <property type="protein sequence ID" value="KAG0279725.1"/>
    <property type="molecule type" value="Genomic_DNA"/>
</dbReference>
<sequence>MDQQDVRMLAWTIHELAGLKSLEVGLLVRKDDWFGIGSTLFFSCPSTVQKLAINIGERPYPPRAEDIYPDTRWTHTLSNNAEDELWSTTAFRRQEHLTQLVDLTLWDMDTAASVQDIFTVLWHCRNVEKLLLPRMTGRSESDDVLPYRVMGAMCGQRLEELNCRGSRHALELPLAATLFQRHSDTLRQLTFEGCGSVDSKTIVIILNECKALEDLSVHGSYASCLRLADAVSMDWASAKVIRLSLTIGFTDLQTLYQEQEPYYRRRQPLNLFAEETRQFELLERFYRQIGVLVQLQFLDLRVKYFHAHGNPINKPYSAATFPGLFSVGDKRTDRPGYLQLLAGLTKLKELRGSVSANTDEAKVTMGWKEVVFMDEVFSNLRVAEFFSEGAPLRPPFQWLQEQRRDGCPPLSLTGRAGS</sequence>
<dbReference type="AlphaFoldDB" id="A0AAD4H8Z9"/>
<gene>
    <name evidence="1" type="ORF">BGZ95_000388</name>
</gene>
<keyword evidence="2" id="KW-1185">Reference proteome</keyword>
<reference evidence="1" key="1">
    <citation type="journal article" date="2020" name="Fungal Divers.">
        <title>Resolving the Mortierellaceae phylogeny through synthesis of multi-gene phylogenetics and phylogenomics.</title>
        <authorList>
            <person name="Vandepol N."/>
            <person name="Liber J."/>
            <person name="Desiro A."/>
            <person name="Na H."/>
            <person name="Kennedy M."/>
            <person name="Barry K."/>
            <person name="Grigoriev I.V."/>
            <person name="Miller A.N."/>
            <person name="O'Donnell K."/>
            <person name="Stajich J.E."/>
            <person name="Bonito G."/>
        </authorList>
    </citation>
    <scope>NUCLEOTIDE SEQUENCE</scope>
    <source>
        <strain evidence="1">NRRL 28262</strain>
    </source>
</reference>
<proteinExistence type="predicted"/>
<dbReference type="InterPro" id="IPR032675">
    <property type="entry name" value="LRR_dom_sf"/>
</dbReference>
<name>A0AAD4H8Z9_9FUNG</name>
<dbReference type="Gene3D" id="3.80.10.10">
    <property type="entry name" value="Ribonuclease Inhibitor"/>
    <property type="match status" value="1"/>
</dbReference>
<accession>A0AAD4H8Z9</accession>
<comment type="caution">
    <text evidence="1">The sequence shown here is derived from an EMBL/GenBank/DDBJ whole genome shotgun (WGS) entry which is preliminary data.</text>
</comment>